<dbReference type="EMBL" id="JAEMGP010000002">
    <property type="protein sequence ID" value="KAG5214276.1"/>
    <property type="molecule type" value="Genomic_DNA"/>
</dbReference>
<feature type="region of interest" description="Disordered" evidence="1">
    <location>
        <begin position="93"/>
        <end position="112"/>
    </location>
</feature>
<comment type="caution">
    <text evidence="2">The sequence shown here is derived from an EMBL/GenBank/DDBJ whole genome shotgun (WGS) entry which is preliminary data.</text>
</comment>
<proteinExistence type="predicted"/>
<name>A0A836AP23_SHEEP</name>
<reference evidence="2 3" key="1">
    <citation type="submission" date="2020-12" db="EMBL/GenBank/DDBJ databases">
        <title>De novo assembly of Tibetan sheep genome.</title>
        <authorList>
            <person name="Li X."/>
        </authorList>
    </citation>
    <scope>NUCLEOTIDE SEQUENCE [LARGE SCALE GENOMIC DNA]</scope>
    <source>
        <tissue evidence="2">Heart</tissue>
    </source>
</reference>
<dbReference type="Proteomes" id="UP000664991">
    <property type="component" value="Unassembled WGS sequence"/>
</dbReference>
<evidence type="ECO:0000313" key="3">
    <source>
        <dbReference type="Proteomes" id="UP000664991"/>
    </source>
</evidence>
<evidence type="ECO:0000256" key="1">
    <source>
        <dbReference type="SAM" id="MobiDB-lite"/>
    </source>
</evidence>
<accession>A0A836AP23</accession>
<protein>
    <submittedName>
        <fullName evidence="2">Uncharacterized protein</fullName>
    </submittedName>
</protein>
<feature type="compositionally biased region" description="Basic and acidic residues" evidence="1">
    <location>
        <begin position="99"/>
        <end position="112"/>
    </location>
</feature>
<gene>
    <name evidence="2" type="ORF">JEQ12_010062</name>
</gene>
<organism evidence="2 3">
    <name type="scientific">Ovis aries</name>
    <name type="common">Sheep</name>
    <dbReference type="NCBI Taxonomy" id="9940"/>
    <lineage>
        <taxon>Eukaryota</taxon>
        <taxon>Metazoa</taxon>
        <taxon>Chordata</taxon>
        <taxon>Craniata</taxon>
        <taxon>Vertebrata</taxon>
        <taxon>Euteleostomi</taxon>
        <taxon>Mammalia</taxon>
        <taxon>Eutheria</taxon>
        <taxon>Laurasiatheria</taxon>
        <taxon>Artiodactyla</taxon>
        <taxon>Ruminantia</taxon>
        <taxon>Pecora</taxon>
        <taxon>Bovidae</taxon>
        <taxon>Caprinae</taxon>
        <taxon>Ovis</taxon>
    </lineage>
</organism>
<evidence type="ECO:0000313" key="2">
    <source>
        <dbReference type="EMBL" id="KAG5214276.1"/>
    </source>
</evidence>
<sequence>MERAGDPGCEDLRVRAHAHLHPSGPRTVGVGTGRLVCVRRARSLTLSTSGPGTLQWLRIRLPVHEDAACRGTAKLMRHNDGACMAQFLKPVCPEPTPCNKRDHTKDQPLHGR</sequence>
<dbReference type="AlphaFoldDB" id="A0A836AP23"/>